<dbReference type="AlphaFoldDB" id="A0A3B0T502"/>
<protein>
    <submittedName>
        <fullName evidence="1">Uncharacterized protein</fullName>
    </submittedName>
</protein>
<proteinExistence type="predicted"/>
<reference evidence="1" key="1">
    <citation type="submission" date="2018-06" db="EMBL/GenBank/DDBJ databases">
        <authorList>
            <person name="Zhirakovskaya E."/>
        </authorList>
    </citation>
    <scope>NUCLEOTIDE SEQUENCE</scope>
</reference>
<accession>A0A3B0T502</accession>
<name>A0A3B0T502_9ZZZZ</name>
<organism evidence="1">
    <name type="scientific">hydrothermal vent metagenome</name>
    <dbReference type="NCBI Taxonomy" id="652676"/>
    <lineage>
        <taxon>unclassified sequences</taxon>
        <taxon>metagenomes</taxon>
        <taxon>ecological metagenomes</taxon>
    </lineage>
</organism>
<gene>
    <name evidence="1" type="ORF">MNBD_ALPHA11-1351</name>
</gene>
<dbReference type="EMBL" id="UOEQ01000011">
    <property type="protein sequence ID" value="VAW13048.1"/>
    <property type="molecule type" value="Genomic_DNA"/>
</dbReference>
<sequence>MELNCSCKLQNYSGLPEFRRAFLFNWPNSPASILSFNFFFALVIGQNYVPFGFFHGVSAT</sequence>
<evidence type="ECO:0000313" key="1">
    <source>
        <dbReference type="EMBL" id="VAW13048.1"/>
    </source>
</evidence>